<organism evidence="1 2">
    <name type="scientific">Thermosphaera chiliense</name>
    <dbReference type="NCBI Taxonomy" id="3402707"/>
    <lineage>
        <taxon>Archaea</taxon>
        <taxon>Thermoproteota</taxon>
        <taxon>Thermoprotei</taxon>
        <taxon>Desulfurococcales</taxon>
        <taxon>Desulfurococcaceae</taxon>
        <taxon>Thermosphaera</taxon>
    </lineage>
</organism>
<dbReference type="Proteomes" id="UP000593766">
    <property type="component" value="Chromosome"/>
</dbReference>
<dbReference type="Gene3D" id="2.60.120.630">
    <property type="entry name" value="mth639 domain like"/>
    <property type="match status" value="1"/>
</dbReference>
<dbReference type="PANTHER" id="PTHR40696:SF1">
    <property type="entry name" value="DUF371 DOMAIN-CONTAINING PROTEIN"/>
    <property type="match status" value="1"/>
</dbReference>
<keyword evidence="2" id="KW-1185">Reference proteome</keyword>
<dbReference type="GeneID" id="59454293"/>
<proteinExistence type="predicted"/>
<accession>A0A7M1UT89</accession>
<protein>
    <submittedName>
        <fullName evidence="1">DUF371 domain-containing protein</fullName>
    </submittedName>
</protein>
<dbReference type="OrthoDB" id="9265at2157"/>
<gene>
    <name evidence="1" type="ORF">IMZ38_02705</name>
</gene>
<dbReference type="EMBL" id="CP063144">
    <property type="protein sequence ID" value="QOR94847.1"/>
    <property type="molecule type" value="Genomic_DNA"/>
</dbReference>
<sequence>MGLGMIVASEIVRAKGHPNVTAKHKTTLEITRDCDLTLRGDCIIGVNADKAASNLSSDFKAALTSPRNILLIVLEAGGFKDYLIAHGSREITATDPRRIIIRRSSYVEPATIGVYATKAAGDLDRGLVNSLKSGDAVLTVKLYVLRLDDIEPVNP</sequence>
<reference evidence="1 2" key="1">
    <citation type="submission" date="2020-10" db="EMBL/GenBank/DDBJ databases">
        <title>Complete genome sequence of Thermosphaera aggregans strain 3507.</title>
        <authorList>
            <person name="Zayulina K.S."/>
            <person name="Elcheninov A.G."/>
            <person name="Toshchakov S.V."/>
            <person name="Kublanov I.V."/>
            <person name="Kochetkova T.V."/>
        </authorList>
    </citation>
    <scope>NUCLEOTIDE SEQUENCE [LARGE SCALE GENOMIC DNA]</scope>
    <source>
        <strain evidence="1 2">3507</strain>
    </source>
</reference>
<dbReference type="AlphaFoldDB" id="A0A7M1UT89"/>
<dbReference type="RefSeq" id="WP_193436643.1">
    <property type="nucleotide sequence ID" value="NZ_CP063144.1"/>
</dbReference>
<dbReference type="Pfam" id="PF04027">
    <property type="entry name" value="DUF371"/>
    <property type="match status" value="1"/>
</dbReference>
<name>A0A7M1UT89_9CREN</name>
<dbReference type="KEGG" id="tcs:IMZ38_02705"/>
<evidence type="ECO:0000313" key="1">
    <source>
        <dbReference type="EMBL" id="QOR94847.1"/>
    </source>
</evidence>
<dbReference type="PANTHER" id="PTHR40696">
    <property type="entry name" value="DUF371 FAMILY PROTEIN"/>
    <property type="match status" value="1"/>
</dbReference>
<dbReference type="InterPro" id="IPR007171">
    <property type="entry name" value="DUF371"/>
</dbReference>
<dbReference type="InterPro" id="IPR023131">
    <property type="entry name" value="Mth639-like_dom_sf"/>
</dbReference>
<evidence type="ECO:0000313" key="2">
    <source>
        <dbReference type="Proteomes" id="UP000593766"/>
    </source>
</evidence>